<dbReference type="Proteomes" id="UP000672602">
    <property type="component" value="Unassembled WGS sequence"/>
</dbReference>
<dbReference type="InterPro" id="IPR050710">
    <property type="entry name" value="Band7/mec-2_domain"/>
</dbReference>
<dbReference type="GO" id="GO:0098552">
    <property type="term" value="C:side of membrane"/>
    <property type="evidence" value="ECO:0007669"/>
    <property type="project" value="UniProtKB-ARBA"/>
</dbReference>
<feature type="region of interest" description="Disordered" evidence="3">
    <location>
        <begin position="270"/>
        <end position="293"/>
    </location>
</feature>
<organism evidence="5 6">
    <name type="scientific">Marivibrio halodurans</name>
    <dbReference type="NCBI Taxonomy" id="2039722"/>
    <lineage>
        <taxon>Bacteria</taxon>
        <taxon>Pseudomonadati</taxon>
        <taxon>Pseudomonadota</taxon>
        <taxon>Alphaproteobacteria</taxon>
        <taxon>Rhodospirillales</taxon>
        <taxon>Rhodospirillaceae</taxon>
        <taxon>Marivibrio</taxon>
    </lineage>
</organism>
<feature type="domain" description="Band 7" evidence="4">
    <location>
        <begin position="1"/>
        <end position="147"/>
    </location>
</feature>
<gene>
    <name evidence="5" type="ORF">KAJ83_04665</name>
</gene>
<protein>
    <submittedName>
        <fullName evidence="5">SPFH/Band 7/PHB domain protein</fullName>
    </submittedName>
</protein>
<dbReference type="SMART" id="SM00244">
    <property type="entry name" value="PHB"/>
    <property type="match status" value="1"/>
</dbReference>
<dbReference type="PANTHER" id="PTHR43327">
    <property type="entry name" value="STOMATIN-LIKE PROTEIN 2, MITOCHONDRIAL"/>
    <property type="match status" value="1"/>
</dbReference>
<reference evidence="5" key="1">
    <citation type="submission" date="2021-04" db="EMBL/GenBank/DDBJ databases">
        <authorList>
            <person name="Zhang D.-C."/>
        </authorList>
    </citation>
    <scope>NUCLEOTIDE SEQUENCE</scope>
    <source>
        <strain evidence="5">CGMCC 1.15697</strain>
    </source>
</reference>
<dbReference type="EMBL" id="JAGMWN010000002">
    <property type="protein sequence ID" value="MBP5856289.1"/>
    <property type="molecule type" value="Genomic_DNA"/>
</dbReference>
<dbReference type="Gene3D" id="3.30.479.30">
    <property type="entry name" value="Band 7 domain"/>
    <property type="match status" value="1"/>
</dbReference>
<dbReference type="CDD" id="cd08829">
    <property type="entry name" value="SPFH_paraslipin"/>
    <property type="match status" value="1"/>
</dbReference>
<dbReference type="SUPFAM" id="SSF117892">
    <property type="entry name" value="Band 7/SPFH domain"/>
    <property type="match status" value="1"/>
</dbReference>
<evidence type="ECO:0000256" key="1">
    <source>
        <dbReference type="ARBA" id="ARBA00004167"/>
    </source>
</evidence>
<dbReference type="GO" id="GO:0005886">
    <property type="term" value="C:plasma membrane"/>
    <property type="evidence" value="ECO:0007669"/>
    <property type="project" value="UniProtKB-ARBA"/>
</dbReference>
<evidence type="ECO:0000313" key="5">
    <source>
        <dbReference type="EMBL" id="MBP5856289.1"/>
    </source>
</evidence>
<dbReference type="FunFam" id="3.30.479.30:FF:000004">
    <property type="entry name" value="Putative membrane protease family, stomatin"/>
    <property type="match status" value="1"/>
</dbReference>
<dbReference type="PANTHER" id="PTHR43327:SF10">
    <property type="entry name" value="STOMATIN-LIKE PROTEIN 2, MITOCHONDRIAL"/>
    <property type="match status" value="1"/>
</dbReference>
<dbReference type="InterPro" id="IPR001972">
    <property type="entry name" value="Stomatin_HflK_fam"/>
</dbReference>
<evidence type="ECO:0000256" key="2">
    <source>
        <dbReference type="ARBA" id="ARBA00008164"/>
    </source>
</evidence>
<keyword evidence="6" id="KW-1185">Reference proteome</keyword>
<comment type="subcellular location">
    <subcellularLocation>
        <location evidence="1">Membrane</location>
        <topology evidence="1">Single-pass membrane protein</topology>
    </subcellularLocation>
</comment>
<dbReference type="InterPro" id="IPR001107">
    <property type="entry name" value="Band_7"/>
</dbReference>
<evidence type="ECO:0000313" key="6">
    <source>
        <dbReference type="Proteomes" id="UP000672602"/>
    </source>
</evidence>
<evidence type="ECO:0000256" key="3">
    <source>
        <dbReference type="SAM" id="MobiDB-lite"/>
    </source>
</evidence>
<comment type="similarity">
    <text evidence="2">Belongs to the band 7/mec-2 family.</text>
</comment>
<dbReference type="PRINTS" id="PR00721">
    <property type="entry name" value="STOMATIN"/>
</dbReference>
<dbReference type="AlphaFoldDB" id="A0A8J7S078"/>
<sequence length="293" mass="31819">MIERFGKYTKTLVPGLNFIVPFLDRVAHQVSILERQLPEFTISVITRDNVEVRLESTVFFRVTEPAASVYRIRNIDQAIYTAATSIVRSAAGKLELDELQSSRDSMNAEIASNLHDAAKVWGIEITRTEITDVIVDEQTKEAQRQQLVAERQRRAAIAVAEGQKRSVELAAEAKLYEAQKEAEAVRITADAEAYSVKVQAEADAEQTRLIATAIADNGQPAIDFEIMKRQVDALGKVASADNAKTIVVPTDVTAAFGALQMLADTFSRGAAGGARTGRDGAVEGATNTPREGA</sequence>
<dbReference type="InterPro" id="IPR036013">
    <property type="entry name" value="Band_7/SPFH_dom_sf"/>
</dbReference>
<accession>A0A8J7S078</accession>
<dbReference type="Pfam" id="PF01145">
    <property type="entry name" value="Band_7"/>
    <property type="match status" value="1"/>
</dbReference>
<evidence type="ECO:0000259" key="4">
    <source>
        <dbReference type="SMART" id="SM00244"/>
    </source>
</evidence>
<comment type="caution">
    <text evidence="5">The sequence shown here is derived from an EMBL/GenBank/DDBJ whole genome shotgun (WGS) entry which is preliminary data.</text>
</comment>
<proteinExistence type="inferred from homology"/>
<name>A0A8J7S078_9PROT</name>